<dbReference type="PROSITE" id="PS50175">
    <property type="entry name" value="ASP_PROT_RETROV"/>
    <property type="match status" value="1"/>
</dbReference>
<evidence type="ECO:0000313" key="3">
    <source>
        <dbReference type="EMBL" id="OGY22434.1"/>
    </source>
</evidence>
<dbReference type="GO" id="GO:0006508">
    <property type="term" value="P:proteolysis"/>
    <property type="evidence" value="ECO:0007669"/>
    <property type="project" value="InterPro"/>
</dbReference>
<comment type="caution">
    <text evidence="3">The sequence shown here is derived from an EMBL/GenBank/DDBJ whole genome shotgun (WGS) entry which is preliminary data.</text>
</comment>
<accession>A0A1G1W498</accession>
<dbReference type="GO" id="GO:0004190">
    <property type="term" value="F:aspartic-type endopeptidase activity"/>
    <property type="evidence" value="ECO:0007669"/>
    <property type="project" value="InterPro"/>
</dbReference>
<keyword evidence="1" id="KW-0378">Hydrolase</keyword>
<dbReference type="Proteomes" id="UP000176723">
    <property type="component" value="Unassembled WGS sequence"/>
</dbReference>
<organism evidence="3 4">
    <name type="scientific">Candidatus Chisholmbacteria bacterium RIFCSPLOWO2_01_FULL_49_14</name>
    <dbReference type="NCBI Taxonomy" id="1797593"/>
    <lineage>
        <taxon>Bacteria</taxon>
        <taxon>Candidatus Chisholmiibacteriota</taxon>
    </lineage>
</organism>
<dbReference type="InterPro" id="IPR001995">
    <property type="entry name" value="Peptidase_A2_cat"/>
</dbReference>
<gene>
    <name evidence="3" type="ORF">A3A65_04745</name>
</gene>
<feature type="domain" description="Peptidase A2" evidence="2">
    <location>
        <begin position="32"/>
        <end position="109"/>
    </location>
</feature>
<dbReference type="InterPro" id="IPR021109">
    <property type="entry name" value="Peptidase_aspartic_dom_sf"/>
</dbReference>
<dbReference type="InterPro" id="IPR034122">
    <property type="entry name" value="Retropepsin-like_bacterial"/>
</dbReference>
<protein>
    <recommendedName>
        <fullName evidence="2">Peptidase A2 domain-containing protein</fullName>
    </recommendedName>
</protein>
<dbReference type="EMBL" id="MHCL01000003">
    <property type="protein sequence ID" value="OGY22434.1"/>
    <property type="molecule type" value="Genomic_DNA"/>
</dbReference>
<evidence type="ECO:0000313" key="4">
    <source>
        <dbReference type="Proteomes" id="UP000176723"/>
    </source>
</evidence>
<proteinExistence type="predicted"/>
<dbReference type="Gene3D" id="2.40.70.10">
    <property type="entry name" value="Acid Proteases"/>
    <property type="match status" value="1"/>
</dbReference>
<dbReference type="AlphaFoldDB" id="A0A1G1W498"/>
<dbReference type="SUPFAM" id="SSF50630">
    <property type="entry name" value="Acid proteases"/>
    <property type="match status" value="1"/>
</dbReference>
<name>A0A1G1W498_9BACT</name>
<dbReference type="Pfam" id="PF13650">
    <property type="entry name" value="Asp_protease_2"/>
    <property type="match status" value="1"/>
</dbReference>
<evidence type="ECO:0000256" key="1">
    <source>
        <dbReference type="ARBA" id="ARBA00022801"/>
    </source>
</evidence>
<sequence length="157" mass="17460">MKISFPYYQSPDGGDFPIARVSLSYRLRTTDVYPLVDSGAGVSLFDSTVADKLGVPLRKGEKVDMGGVGGRIRGHIYTISMTIGKKRFKAPVVFSDELEIGVNLLGRQGVFEIFSLPSMKRRSKRTSESGNLSLILSFFHFDIHFFASMLCQRAMQP</sequence>
<dbReference type="CDD" id="cd05483">
    <property type="entry name" value="retropepsin_like_bacteria"/>
    <property type="match status" value="1"/>
</dbReference>
<dbReference type="STRING" id="1797593.A3A65_04745"/>
<evidence type="ECO:0000259" key="2">
    <source>
        <dbReference type="PROSITE" id="PS50175"/>
    </source>
</evidence>
<reference evidence="3 4" key="1">
    <citation type="journal article" date="2016" name="Nat. Commun.">
        <title>Thousands of microbial genomes shed light on interconnected biogeochemical processes in an aquifer system.</title>
        <authorList>
            <person name="Anantharaman K."/>
            <person name="Brown C.T."/>
            <person name="Hug L.A."/>
            <person name="Sharon I."/>
            <person name="Castelle C.J."/>
            <person name="Probst A.J."/>
            <person name="Thomas B.C."/>
            <person name="Singh A."/>
            <person name="Wilkins M.J."/>
            <person name="Karaoz U."/>
            <person name="Brodie E.L."/>
            <person name="Williams K.H."/>
            <person name="Hubbard S.S."/>
            <person name="Banfield J.F."/>
        </authorList>
    </citation>
    <scope>NUCLEOTIDE SEQUENCE [LARGE SCALE GENOMIC DNA]</scope>
</reference>